<dbReference type="EMBL" id="LR796923">
    <property type="protein sequence ID" value="CAB4175545.1"/>
    <property type="molecule type" value="Genomic_DNA"/>
</dbReference>
<name>A0A6J5Q2D3_9CAUD</name>
<reference evidence="1" key="1">
    <citation type="submission" date="2020-05" db="EMBL/GenBank/DDBJ databases">
        <authorList>
            <person name="Chiriac C."/>
            <person name="Salcher M."/>
            <person name="Ghai R."/>
            <person name="Kavagutti S V."/>
        </authorList>
    </citation>
    <scope>NUCLEOTIDE SEQUENCE</scope>
</reference>
<organism evidence="1">
    <name type="scientific">uncultured Caudovirales phage</name>
    <dbReference type="NCBI Taxonomy" id="2100421"/>
    <lineage>
        <taxon>Viruses</taxon>
        <taxon>Duplodnaviria</taxon>
        <taxon>Heunggongvirae</taxon>
        <taxon>Uroviricota</taxon>
        <taxon>Caudoviricetes</taxon>
        <taxon>Peduoviridae</taxon>
        <taxon>Maltschvirus</taxon>
        <taxon>Maltschvirus maltsch</taxon>
    </lineage>
</organism>
<gene>
    <name evidence="1" type="ORF">UFOVP972_243</name>
</gene>
<protein>
    <submittedName>
        <fullName evidence="1">Uncharacterized protein</fullName>
    </submittedName>
</protein>
<proteinExistence type="predicted"/>
<sequence>MTKYIKLYEDYQQDIKATTEETGHTWTQVRDAIQTKIPFIIITFKTSDSYSDALNSDLFNDDYIKQTSAISHDGKLLDYPSIFMVLDDDVEFKDKIPQIFEKYKIKNIIFGKKGEDYVDYYYDDGSSSPAGNEIMSSISKDDMTNDEHFKIGSTYYKFIDFAG</sequence>
<evidence type="ECO:0000313" key="1">
    <source>
        <dbReference type="EMBL" id="CAB4175545.1"/>
    </source>
</evidence>
<accession>A0A6J5Q2D3</accession>